<reference evidence="12" key="1">
    <citation type="journal article" date="2022" name="bioRxiv">
        <title>Thiovibrio frasassiensisgen. nov., sp. nov., an autotrophic, elemental sulfur disproportionating bacterium isolated from sulfidic karst sediment, and proposal of Thiovibrionaceae fam. nov.</title>
        <authorList>
            <person name="Aronson H."/>
            <person name="Thomas C."/>
            <person name="Bhattacharyya M."/>
            <person name="Eckstein S."/>
            <person name="Jensen S."/>
            <person name="Barco R."/>
            <person name="Macalady J."/>
            <person name="Amend J."/>
        </authorList>
    </citation>
    <scope>NUCLEOTIDE SEQUENCE</scope>
    <source>
        <strain evidence="12">RS19-109</strain>
    </source>
</reference>
<dbReference type="InterPro" id="IPR017945">
    <property type="entry name" value="DHBP_synth_RibB-like_a/b_dom"/>
</dbReference>
<dbReference type="PANTHER" id="PTHR42959:SF1">
    <property type="entry name" value="CARBAMOYLTRANSFERASE HYPF"/>
    <property type="match status" value="1"/>
</dbReference>
<dbReference type="PIRSF" id="PIRSF006256">
    <property type="entry name" value="CMPcnvr_hdrg_mat"/>
    <property type="match status" value="1"/>
</dbReference>
<comment type="similarity">
    <text evidence="2 8">Belongs to the carbamoyltransferase HypF family.</text>
</comment>
<dbReference type="PANTHER" id="PTHR42959">
    <property type="entry name" value="CARBAMOYLTRANSFERASE"/>
    <property type="match status" value="1"/>
</dbReference>
<dbReference type="InterPro" id="IPR001792">
    <property type="entry name" value="Acylphosphatase-like_dom"/>
</dbReference>
<comment type="caution">
    <text evidence="12">The sequence shown here is derived from an EMBL/GenBank/DDBJ whole genome shotgun (WGS) entry which is preliminary data.</text>
</comment>
<gene>
    <name evidence="12" type="primary">hypF</name>
    <name evidence="12" type="ORF">OLX77_08265</name>
</gene>
<proteinExistence type="inferred from homology"/>
<evidence type="ECO:0000256" key="6">
    <source>
        <dbReference type="ARBA" id="ARBA00022833"/>
    </source>
</evidence>
<comment type="pathway">
    <text evidence="1">Protein modification; [NiFe] hydrogenase maturation.</text>
</comment>
<dbReference type="GO" id="GO:0016743">
    <property type="term" value="F:carboxyl- or carbamoyltransferase activity"/>
    <property type="evidence" value="ECO:0007669"/>
    <property type="project" value="UniProtKB-UniRule"/>
</dbReference>
<evidence type="ECO:0000313" key="12">
    <source>
        <dbReference type="EMBL" id="MDG4476147.1"/>
    </source>
</evidence>
<dbReference type="InterPro" id="IPR011125">
    <property type="entry name" value="Znf_HypF"/>
</dbReference>
<evidence type="ECO:0000256" key="4">
    <source>
        <dbReference type="ARBA" id="ARBA00022723"/>
    </source>
</evidence>
<evidence type="ECO:0000259" key="11">
    <source>
        <dbReference type="PROSITE" id="PS51163"/>
    </source>
</evidence>
<dbReference type="PROSITE" id="PS51160">
    <property type="entry name" value="ACYLPHOSPHATASE_3"/>
    <property type="match status" value="1"/>
</dbReference>
<evidence type="ECO:0000256" key="5">
    <source>
        <dbReference type="ARBA" id="ARBA00022771"/>
    </source>
</evidence>
<dbReference type="PROSITE" id="PS51163">
    <property type="entry name" value="YRDC"/>
    <property type="match status" value="1"/>
</dbReference>
<dbReference type="InterPro" id="IPR051060">
    <property type="entry name" value="Carbamoyltrans_HypF-like"/>
</dbReference>
<dbReference type="InterPro" id="IPR055128">
    <property type="entry name" value="HypF_C_2"/>
</dbReference>
<feature type="domain" description="YrdC-like" evidence="11">
    <location>
        <begin position="202"/>
        <end position="387"/>
    </location>
</feature>
<dbReference type="Pfam" id="PF01300">
    <property type="entry name" value="Sua5_yciO_yrdC"/>
    <property type="match status" value="1"/>
</dbReference>
<sequence>MPIERWKISVGGIVQGVGFRPNVYRLATERGLVGCVANTPEGVAIEAQGRAAQLQDFLVALRGQAPPLSQVAEIVSISIPCVRDSEFVLRHSALSGPVSTLISPDVAVCEACLAEFFAPDDRRFRYPFINCTNCGPRYTIIERIPYDRPHTTMRDFAMCATCQREYDDPANRRFHAQPNCCPDCGPQLVLLDPDGQPVAERDGALCEAVQRLAAGEIVAVKGIGGFHLAVDAANSQAVTRLRQRKGRAAKPLAVMVDDLAAARRICLLEPMEEHSLQSPERPIVLATKKEGHGLAEEVAPGYDQFGLMLPYAPLHHLLLQGTVRALVMTSGNRSEEPICIENGEAVQRLAGIADWFLLHDRGIHLPCDDSLVALQAGTIRQIRRSRGFAPKPITLADTGGMVLGVGAELKNTVCLLKGKQAFCSQHIGDLKNLEGYQLFQQTLGQLGALFEITPSLIVHDLHPQYLSSRWALEQTVLPTMGVQHHHAHLVACLAENRHQGPAIGIILDGAGYGVDQAIWGGEVLLGDASGYQRFAALEALPLPGGDAAVQAPWRTGLSYLRAAYGAELPELPFMAAHEGAPILSMLEKGLNSPLTSSCGRLFDAVAAMSGGRQVIQYEAQAAIELMQTAGQLGEETFPCEVYEEDAMLKISVRSLVRAVAQAVQGGMARREISRRFHRAVVTVFTSVAVEARRRENINTVALSGGVFQNRLLLEGMIASLGRTGFQVLIHKELPCNDGCISLGQAVIGRKALEKG</sequence>
<evidence type="ECO:0000256" key="7">
    <source>
        <dbReference type="ARBA" id="ARBA00048220"/>
    </source>
</evidence>
<evidence type="ECO:0000256" key="3">
    <source>
        <dbReference type="ARBA" id="ARBA00022598"/>
    </source>
</evidence>
<evidence type="ECO:0000256" key="8">
    <source>
        <dbReference type="PIRNR" id="PIRNR006256"/>
    </source>
</evidence>
<dbReference type="PROSITE" id="PS00150">
    <property type="entry name" value="ACYLPHOSPHATASE_1"/>
    <property type="match status" value="1"/>
</dbReference>
<evidence type="ECO:0000256" key="2">
    <source>
        <dbReference type="ARBA" id="ARBA00008097"/>
    </source>
</evidence>
<dbReference type="Gene3D" id="3.30.420.360">
    <property type="match status" value="1"/>
</dbReference>
<dbReference type="NCBIfam" id="TIGR00143">
    <property type="entry name" value="hypF"/>
    <property type="match status" value="1"/>
</dbReference>
<keyword evidence="6" id="KW-0862">Zinc</keyword>
<dbReference type="Gene3D" id="3.30.420.40">
    <property type="match status" value="1"/>
</dbReference>
<dbReference type="GO" id="GO:0003725">
    <property type="term" value="F:double-stranded RNA binding"/>
    <property type="evidence" value="ECO:0007669"/>
    <property type="project" value="InterPro"/>
</dbReference>
<evidence type="ECO:0000259" key="10">
    <source>
        <dbReference type="PROSITE" id="PS51160"/>
    </source>
</evidence>
<feature type="domain" description="Acylphosphatase-like" evidence="10">
    <location>
        <begin position="5"/>
        <end position="91"/>
    </location>
</feature>
<evidence type="ECO:0000256" key="9">
    <source>
        <dbReference type="PROSITE-ProRule" id="PRU00520"/>
    </source>
</evidence>
<dbReference type="EC" id="6.2.-.-" evidence="8"/>
<dbReference type="Gene3D" id="3.30.110.120">
    <property type="match status" value="1"/>
</dbReference>
<dbReference type="InterPro" id="IPR006070">
    <property type="entry name" value="Sua5-like_dom"/>
</dbReference>
<name>A0A9X4MNY0_9BACT</name>
<dbReference type="GO" id="GO:0016874">
    <property type="term" value="F:ligase activity"/>
    <property type="evidence" value="ECO:0007669"/>
    <property type="project" value="UniProtKB-UniRule"/>
</dbReference>
<protein>
    <recommendedName>
        <fullName evidence="8">Carbamoyltransferase</fullName>
        <ecNumber evidence="8">6.2.-.-</ecNumber>
    </recommendedName>
</protein>
<keyword evidence="4" id="KW-0479">Metal-binding</keyword>
<dbReference type="Pfam" id="PF22521">
    <property type="entry name" value="HypF_C_2"/>
    <property type="match status" value="1"/>
</dbReference>
<comment type="catalytic activity">
    <reaction evidence="9">
        <text>an acyl phosphate + H2O = a carboxylate + phosphate + H(+)</text>
        <dbReference type="Rhea" id="RHEA:14965"/>
        <dbReference type="ChEBI" id="CHEBI:15377"/>
        <dbReference type="ChEBI" id="CHEBI:15378"/>
        <dbReference type="ChEBI" id="CHEBI:29067"/>
        <dbReference type="ChEBI" id="CHEBI:43474"/>
        <dbReference type="ChEBI" id="CHEBI:59918"/>
        <dbReference type="EC" id="3.6.1.7"/>
    </reaction>
</comment>
<accession>A0A9X4MNY0</accession>
<dbReference type="Pfam" id="PF17788">
    <property type="entry name" value="HypF_C"/>
    <property type="match status" value="1"/>
</dbReference>
<organism evidence="12 13">
    <name type="scientific">Thiovibrio frasassiensis</name>
    <dbReference type="NCBI Taxonomy" id="2984131"/>
    <lineage>
        <taxon>Bacteria</taxon>
        <taxon>Pseudomonadati</taxon>
        <taxon>Thermodesulfobacteriota</taxon>
        <taxon>Desulfobulbia</taxon>
        <taxon>Desulfobulbales</taxon>
        <taxon>Thiovibrionaceae</taxon>
        <taxon>Thiovibrio</taxon>
    </lineage>
</organism>
<keyword evidence="13" id="KW-1185">Reference proteome</keyword>
<dbReference type="SUPFAM" id="SSF54975">
    <property type="entry name" value="Acylphosphatase/BLUF domain-like"/>
    <property type="match status" value="1"/>
</dbReference>
<dbReference type="Gene3D" id="3.90.870.50">
    <property type="match status" value="1"/>
</dbReference>
<evidence type="ECO:0000313" key="13">
    <source>
        <dbReference type="Proteomes" id="UP001154240"/>
    </source>
</evidence>
<dbReference type="SUPFAM" id="SSF55821">
    <property type="entry name" value="YrdC/RibB"/>
    <property type="match status" value="1"/>
</dbReference>
<dbReference type="InterPro" id="IPR017968">
    <property type="entry name" value="Acylphosphatase_CS"/>
</dbReference>
<dbReference type="GO" id="GO:0003998">
    <property type="term" value="F:acylphosphatase activity"/>
    <property type="evidence" value="ECO:0007669"/>
    <property type="project" value="UniProtKB-EC"/>
</dbReference>
<dbReference type="Proteomes" id="UP001154240">
    <property type="component" value="Unassembled WGS sequence"/>
</dbReference>
<dbReference type="GO" id="GO:0051604">
    <property type="term" value="P:protein maturation"/>
    <property type="evidence" value="ECO:0007669"/>
    <property type="project" value="TreeGrafter"/>
</dbReference>
<keyword evidence="5" id="KW-0863">Zinc-finger</keyword>
<dbReference type="InterPro" id="IPR004421">
    <property type="entry name" value="Carbamoyltransferase_HypF"/>
</dbReference>
<comment type="catalytic activity">
    <reaction evidence="7">
        <text>C-terminal L-cysteinyl-[HypE protein] + carbamoyl phosphate + ATP + H2O = C-terminal S-carboxamide-L-cysteinyl-[HypE protein] + AMP + phosphate + diphosphate + H(+)</text>
        <dbReference type="Rhea" id="RHEA:55636"/>
        <dbReference type="Rhea" id="RHEA-COMP:14247"/>
        <dbReference type="Rhea" id="RHEA-COMP:14392"/>
        <dbReference type="ChEBI" id="CHEBI:15377"/>
        <dbReference type="ChEBI" id="CHEBI:15378"/>
        <dbReference type="ChEBI" id="CHEBI:30616"/>
        <dbReference type="ChEBI" id="CHEBI:33019"/>
        <dbReference type="ChEBI" id="CHEBI:43474"/>
        <dbReference type="ChEBI" id="CHEBI:58228"/>
        <dbReference type="ChEBI" id="CHEBI:76913"/>
        <dbReference type="ChEBI" id="CHEBI:139126"/>
        <dbReference type="ChEBI" id="CHEBI:456215"/>
    </reaction>
</comment>
<feature type="active site" evidence="9">
    <location>
        <position position="20"/>
    </location>
</feature>
<keyword evidence="3 12" id="KW-0436">Ligase</keyword>
<dbReference type="Pfam" id="PF07503">
    <property type="entry name" value="zf-HYPF"/>
    <property type="match status" value="2"/>
</dbReference>
<keyword evidence="9" id="KW-0378">Hydrolase</keyword>
<dbReference type="InterPro" id="IPR036046">
    <property type="entry name" value="Acylphosphatase-like_dom_sf"/>
</dbReference>
<dbReference type="RefSeq" id="WP_307633117.1">
    <property type="nucleotide sequence ID" value="NZ_JAPHEH010000001.1"/>
</dbReference>
<reference evidence="12" key="2">
    <citation type="submission" date="2022-10" db="EMBL/GenBank/DDBJ databases">
        <authorList>
            <person name="Aronson H.S."/>
        </authorList>
    </citation>
    <scope>NUCLEOTIDE SEQUENCE</scope>
    <source>
        <strain evidence="12">RS19-109</strain>
    </source>
</reference>
<dbReference type="GO" id="GO:0008270">
    <property type="term" value="F:zinc ion binding"/>
    <property type="evidence" value="ECO:0007669"/>
    <property type="project" value="UniProtKB-KW"/>
</dbReference>
<feature type="active site" evidence="9">
    <location>
        <position position="38"/>
    </location>
</feature>
<dbReference type="EMBL" id="JAPHEH010000001">
    <property type="protein sequence ID" value="MDG4476147.1"/>
    <property type="molecule type" value="Genomic_DNA"/>
</dbReference>
<dbReference type="Pfam" id="PF00708">
    <property type="entry name" value="Acylphosphatase"/>
    <property type="match status" value="1"/>
</dbReference>
<dbReference type="InterPro" id="IPR041440">
    <property type="entry name" value="HypF_C"/>
</dbReference>
<dbReference type="AlphaFoldDB" id="A0A9X4MNY0"/>
<evidence type="ECO:0000256" key="1">
    <source>
        <dbReference type="ARBA" id="ARBA00004711"/>
    </source>
</evidence>